<dbReference type="InterPro" id="IPR011701">
    <property type="entry name" value="MFS"/>
</dbReference>
<keyword evidence="2" id="KW-0813">Transport</keyword>
<gene>
    <name evidence="8" type="ORF">CUC15_10075</name>
</gene>
<feature type="transmembrane region" description="Helical" evidence="6">
    <location>
        <begin position="219"/>
        <end position="236"/>
    </location>
</feature>
<feature type="transmembrane region" description="Helical" evidence="6">
    <location>
        <begin position="12"/>
        <end position="37"/>
    </location>
</feature>
<keyword evidence="9" id="KW-1185">Reference proteome</keyword>
<organism evidence="8 9">
    <name type="scientific">Oceanobacillus zhaokaii</name>
    <dbReference type="NCBI Taxonomy" id="2052660"/>
    <lineage>
        <taxon>Bacteria</taxon>
        <taxon>Bacillati</taxon>
        <taxon>Bacillota</taxon>
        <taxon>Bacilli</taxon>
        <taxon>Bacillales</taxon>
        <taxon>Bacillaceae</taxon>
        <taxon>Oceanobacillus</taxon>
    </lineage>
</organism>
<dbReference type="AlphaFoldDB" id="A0A345PGX5"/>
<evidence type="ECO:0000256" key="3">
    <source>
        <dbReference type="ARBA" id="ARBA00022692"/>
    </source>
</evidence>
<feature type="transmembrane region" description="Helical" evidence="6">
    <location>
        <begin position="195"/>
        <end position="213"/>
    </location>
</feature>
<dbReference type="GO" id="GO:0022857">
    <property type="term" value="F:transmembrane transporter activity"/>
    <property type="evidence" value="ECO:0007669"/>
    <property type="project" value="InterPro"/>
</dbReference>
<dbReference type="SUPFAM" id="SSF103473">
    <property type="entry name" value="MFS general substrate transporter"/>
    <property type="match status" value="1"/>
</dbReference>
<feature type="transmembrane region" description="Helical" evidence="6">
    <location>
        <begin position="345"/>
        <end position="365"/>
    </location>
</feature>
<dbReference type="GO" id="GO:0005886">
    <property type="term" value="C:plasma membrane"/>
    <property type="evidence" value="ECO:0007669"/>
    <property type="project" value="UniProtKB-SubCell"/>
</dbReference>
<accession>A0A345PGX5</accession>
<dbReference type="KEGG" id="ocn:CUC15_10075"/>
<feature type="transmembrane region" description="Helical" evidence="6">
    <location>
        <begin position="316"/>
        <end position="339"/>
    </location>
</feature>
<dbReference type="PRINTS" id="PR01036">
    <property type="entry name" value="TCRTETB"/>
</dbReference>
<comment type="subcellular location">
    <subcellularLocation>
        <location evidence="1">Cell membrane</location>
        <topology evidence="1">Multi-pass membrane protein</topology>
    </subcellularLocation>
</comment>
<dbReference type="PROSITE" id="PS50850">
    <property type="entry name" value="MFS"/>
    <property type="match status" value="1"/>
</dbReference>
<dbReference type="RefSeq" id="WP_114916543.1">
    <property type="nucleotide sequence ID" value="NZ_CP024848.1"/>
</dbReference>
<evidence type="ECO:0000256" key="1">
    <source>
        <dbReference type="ARBA" id="ARBA00004651"/>
    </source>
</evidence>
<dbReference type="OrthoDB" id="2403626at2"/>
<feature type="transmembrane region" description="Helical" evidence="6">
    <location>
        <begin position="79"/>
        <end position="103"/>
    </location>
</feature>
<feature type="transmembrane region" description="Helical" evidence="6">
    <location>
        <begin position="165"/>
        <end position="183"/>
    </location>
</feature>
<feature type="transmembrane region" description="Helical" evidence="6">
    <location>
        <begin position="141"/>
        <end position="159"/>
    </location>
</feature>
<evidence type="ECO:0000256" key="6">
    <source>
        <dbReference type="SAM" id="Phobius"/>
    </source>
</evidence>
<dbReference type="InterPro" id="IPR020846">
    <property type="entry name" value="MFS_dom"/>
</dbReference>
<dbReference type="PANTHER" id="PTHR42718:SF9">
    <property type="entry name" value="MAJOR FACILITATOR SUPERFAMILY MULTIDRUG TRANSPORTER MFSC"/>
    <property type="match status" value="1"/>
</dbReference>
<feature type="transmembrane region" description="Helical" evidence="6">
    <location>
        <begin position="49"/>
        <end position="67"/>
    </location>
</feature>
<feature type="transmembrane region" description="Helical" evidence="6">
    <location>
        <begin position="422"/>
        <end position="441"/>
    </location>
</feature>
<evidence type="ECO:0000259" key="7">
    <source>
        <dbReference type="PROSITE" id="PS50850"/>
    </source>
</evidence>
<dbReference type="PANTHER" id="PTHR42718">
    <property type="entry name" value="MAJOR FACILITATOR SUPERFAMILY MULTIDRUG TRANSPORTER MFSC"/>
    <property type="match status" value="1"/>
</dbReference>
<feature type="transmembrane region" description="Helical" evidence="6">
    <location>
        <begin position="257"/>
        <end position="279"/>
    </location>
</feature>
<keyword evidence="3 6" id="KW-0812">Transmembrane</keyword>
<feature type="transmembrane region" description="Helical" evidence="6">
    <location>
        <begin position="377"/>
        <end position="402"/>
    </location>
</feature>
<keyword evidence="4 6" id="KW-1133">Transmembrane helix</keyword>
<dbReference type="Gene3D" id="1.20.1720.10">
    <property type="entry name" value="Multidrug resistance protein D"/>
    <property type="match status" value="1"/>
</dbReference>
<dbReference type="Proteomes" id="UP000253908">
    <property type="component" value="Chromosome"/>
</dbReference>
<evidence type="ECO:0000256" key="4">
    <source>
        <dbReference type="ARBA" id="ARBA00022989"/>
    </source>
</evidence>
<evidence type="ECO:0000313" key="9">
    <source>
        <dbReference type="Proteomes" id="UP000253908"/>
    </source>
</evidence>
<feature type="transmembrane region" description="Helical" evidence="6">
    <location>
        <begin position="109"/>
        <end position="129"/>
    </location>
</feature>
<proteinExistence type="predicted"/>
<feature type="domain" description="Major facilitator superfamily (MFS) profile" evidence="7">
    <location>
        <begin position="13"/>
        <end position="449"/>
    </location>
</feature>
<dbReference type="CDD" id="cd17321">
    <property type="entry name" value="MFS_MMR_MDR_like"/>
    <property type="match status" value="1"/>
</dbReference>
<dbReference type="Pfam" id="PF07690">
    <property type="entry name" value="MFS_1"/>
    <property type="match status" value="1"/>
</dbReference>
<dbReference type="Gene3D" id="1.20.1250.20">
    <property type="entry name" value="MFS general substrate transporter like domains"/>
    <property type="match status" value="1"/>
</dbReference>
<dbReference type="EMBL" id="CP024848">
    <property type="protein sequence ID" value="AXI09255.1"/>
    <property type="molecule type" value="Genomic_DNA"/>
</dbReference>
<reference evidence="9" key="1">
    <citation type="submission" date="2017-11" db="EMBL/GenBank/DDBJ databases">
        <authorList>
            <person name="Zhu W."/>
        </authorList>
    </citation>
    <scope>NUCLEOTIDE SEQUENCE [LARGE SCALE GENOMIC DNA]</scope>
    <source>
        <strain evidence="9">160</strain>
    </source>
</reference>
<protein>
    <submittedName>
        <fullName evidence="8">Antiporter</fullName>
    </submittedName>
</protein>
<feature type="transmembrane region" description="Helical" evidence="6">
    <location>
        <begin position="285"/>
        <end position="304"/>
    </location>
</feature>
<evidence type="ECO:0000256" key="2">
    <source>
        <dbReference type="ARBA" id="ARBA00022448"/>
    </source>
</evidence>
<sequence>MGNMIKKQASEKLLIIMMLTVTFSSMSILLFNFVLPLISEEFQLTNSQVSWVTSAYTLIYGIGTATYGKLADRYKLKNLLTFGLILFSFASLLGFFSTSYWLLLVARCLQAAGAATIPATATLIPIRYFPIEQRGTAMGTVFVGTALGSALGPVISALVVSVVDWRWLFCIPLFLLLTLPFFLKYLGDERGADTSLDWLGGALLALTVAQVLLGVTNGAGWFIGGIVASILFIIRIHSTKHPFVQPKLFKDKKYSTYLVLAFLITGIGYSLFFLTPLFLADVQKLPASLIGFAMVPAAVTSAILNRQGGKLADSKGTPNLFFLASSLLIVCFFLLSTLIGSNALYMALFLIFGNVGQSFMMIVMSKSISTTLPKEHAGVGMGLLMMQNFISGSIAMGIYGRAVDIEASSSWNPFLQSSNGTIYSNIFLVLGILHVVILIVYKLKVHKKYKILND</sequence>
<evidence type="ECO:0000313" key="8">
    <source>
        <dbReference type="EMBL" id="AXI09255.1"/>
    </source>
</evidence>
<name>A0A345PGX5_9BACI</name>
<evidence type="ECO:0000256" key="5">
    <source>
        <dbReference type="ARBA" id="ARBA00023136"/>
    </source>
</evidence>
<dbReference type="InterPro" id="IPR036259">
    <property type="entry name" value="MFS_trans_sf"/>
</dbReference>
<keyword evidence="5 6" id="KW-0472">Membrane</keyword>